<dbReference type="EMBL" id="KN552062">
    <property type="protein sequence ID" value="KHJ91440.1"/>
    <property type="molecule type" value="Genomic_DNA"/>
</dbReference>
<keyword evidence="2" id="KW-1133">Transmembrane helix</keyword>
<feature type="compositionally biased region" description="Basic and acidic residues" evidence="1">
    <location>
        <begin position="102"/>
        <end position="117"/>
    </location>
</feature>
<evidence type="ECO:0000256" key="1">
    <source>
        <dbReference type="SAM" id="MobiDB-lite"/>
    </source>
</evidence>
<feature type="compositionally biased region" description="Gly residues" evidence="1">
    <location>
        <begin position="136"/>
        <end position="165"/>
    </location>
</feature>
<keyword evidence="4" id="KW-1185">Reference proteome</keyword>
<gene>
    <name evidence="3" type="ORF">OESDEN_08694</name>
</gene>
<dbReference type="Proteomes" id="UP000053660">
    <property type="component" value="Unassembled WGS sequence"/>
</dbReference>
<protein>
    <submittedName>
        <fullName evidence="3">Uncharacterized protein</fullName>
    </submittedName>
</protein>
<reference evidence="3 4" key="1">
    <citation type="submission" date="2014-03" db="EMBL/GenBank/DDBJ databases">
        <title>Draft genome of the hookworm Oesophagostomum dentatum.</title>
        <authorList>
            <person name="Mitreva M."/>
        </authorList>
    </citation>
    <scope>NUCLEOTIDE SEQUENCE [LARGE SCALE GENOMIC DNA]</scope>
    <source>
        <strain evidence="3 4">OD-Hann</strain>
    </source>
</reference>
<evidence type="ECO:0000256" key="2">
    <source>
        <dbReference type="SAM" id="Phobius"/>
    </source>
</evidence>
<name>A0A0B1T7S2_OESDE</name>
<keyword evidence="2" id="KW-0812">Transmembrane</keyword>
<evidence type="ECO:0000313" key="3">
    <source>
        <dbReference type="EMBL" id="KHJ91440.1"/>
    </source>
</evidence>
<sequence>MQSLLSRFYVILGVTVGVVAIIALSAILVPKIMNVRKERHKKWLEETWEERVRQAANDLNAQGGAKGFKENTRAGRKAMKGSAEGSKEPAGSKEGFGSKDFPAVEKGSKDDLSKDDQLFPAAIGPNEGRPSAEAAGGVGVGGPGHGFGGPEAKPGGPGAGFGGPGPGFPNAGPGYGGAGPGFGGNGPGFGGAGPGFGGAGTWIWWTWTRIWRWFWRKSGWRTKRRRWIWTA</sequence>
<evidence type="ECO:0000313" key="4">
    <source>
        <dbReference type="Proteomes" id="UP000053660"/>
    </source>
</evidence>
<dbReference type="OrthoDB" id="5877183at2759"/>
<accession>A0A0B1T7S2</accession>
<dbReference type="AlphaFoldDB" id="A0A0B1T7S2"/>
<feature type="region of interest" description="Disordered" evidence="1">
    <location>
        <begin position="60"/>
        <end position="174"/>
    </location>
</feature>
<proteinExistence type="predicted"/>
<organism evidence="3 4">
    <name type="scientific">Oesophagostomum dentatum</name>
    <name type="common">Nodular worm</name>
    <dbReference type="NCBI Taxonomy" id="61180"/>
    <lineage>
        <taxon>Eukaryota</taxon>
        <taxon>Metazoa</taxon>
        <taxon>Ecdysozoa</taxon>
        <taxon>Nematoda</taxon>
        <taxon>Chromadorea</taxon>
        <taxon>Rhabditida</taxon>
        <taxon>Rhabditina</taxon>
        <taxon>Rhabditomorpha</taxon>
        <taxon>Strongyloidea</taxon>
        <taxon>Strongylidae</taxon>
        <taxon>Oesophagostomum</taxon>
    </lineage>
</organism>
<feature type="transmembrane region" description="Helical" evidence="2">
    <location>
        <begin position="6"/>
        <end position="29"/>
    </location>
</feature>
<keyword evidence="2" id="KW-0472">Membrane</keyword>